<dbReference type="AlphaFoldDB" id="A0A4U5N278"/>
<sequence length="73" mass="8196">MFAMLNVLGLLVVCTVALNVETYVENKAVPAVHDVLTEGWSKQCTIDDESNCNKYEHCQNERCVIDPQLLRNG</sequence>
<name>A0A4U5N278_STECR</name>
<reference evidence="2 3" key="2">
    <citation type="journal article" date="2019" name="G3 (Bethesda)">
        <title>Hybrid Assembly of the Genome of the Entomopathogenic Nematode Steinernema carpocapsae Identifies the X-Chromosome.</title>
        <authorList>
            <person name="Serra L."/>
            <person name="Macchietto M."/>
            <person name="Macias-Munoz A."/>
            <person name="McGill C.J."/>
            <person name="Rodriguez I.M."/>
            <person name="Rodriguez B."/>
            <person name="Murad R."/>
            <person name="Mortazavi A."/>
        </authorList>
    </citation>
    <scope>NUCLEOTIDE SEQUENCE [LARGE SCALE GENOMIC DNA]</scope>
    <source>
        <strain evidence="2 3">ALL</strain>
    </source>
</reference>
<protein>
    <submittedName>
        <fullName evidence="2">Uncharacterized protein</fullName>
    </submittedName>
</protein>
<dbReference type="Proteomes" id="UP000298663">
    <property type="component" value="Unassembled WGS sequence"/>
</dbReference>
<feature type="chain" id="PRO_5020907128" evidence="1">
    <location>
        <begin position="18"/>
        <end position="73"/>
    </location>
</feature>
<accession>A0A4U5N278</accession>
<gene>
    <name evidence="2" type="ORF">L596_017625</name>
</gene>
<keyword evidence="1" id="KW-0732">Signal</keyword>
<reference evidence="2 3" key="1">
    <citation type="journal article" date="2015" name="Genome Biol.">
        <title>Comparative genomics of Steinernema reveals deeply conserved gene regulatory networks.</title>
        <authorList>
            <person name="Dillman A.R."/>
            <person name="Macchietto M."/>
            <person name="Porter C.F."/>
            <person name="Rogers A."/>
            <person name="Williams B."/>
            <person name="Antoshechkin I."/>
            <person name="Lee M.M."/>
            <person name="Goodwin Z."/>
            <person name="Lu X."/>
            <person name="Lewis E.E."/>
            <person name="Goodrich-Blair H."/>
            <person name="Stock S.P."/>
            <person name="Adams B.J."/>
            <person name="Sternberg P.W."/>
            <person name="Mortazavi A."/>
        </authorList>
    </citation>
    <scope>NUCLEOTIDE SEQUENCE [LARGE SCALE GENOMIC DNA]</scope>
    <source>
        <strain evidence="2 3">ALL</strain>
    </source>
</reference>
<comment type="caution">
    <text evidence="2">The sequence shown here is derived from an EMBL/GenBank/DDBJ whole genome shotgun (WGS) entry which is preliminary data.</text>
</comment>
<evidence type="ECO:0000256" key="1">
    <source>
        <dbReference type="SAM" id="SignalP"/>
    </source>
</evidence>
<evidence type="ECO:0000313" key="3">
    <source>
        <dbReference type="Proteomes" id="UP000298663"/>
    </source>
</evidence>
<feature type="signal peptide" evidence="1">
    <location>
        <begin position="1"/>
        <end position="17"/>
    </location>
</feature>
<organism evidence="2 3">
    <name type="scientific">Steinernema carpocapsae</name>
    <name type="common">Entomopathogenic nematode</name>
    <dbReference type="NCBI Taxonomy" id="34508"/>
    <lineage>
        <taxon>Eukaryota</taxon>
        <taxon>Metazoa</taxon>
        <taxon>Ecdysozoa</taxon>
        <taxon>Nematoda</taxon>
        <taxon>Chromadorea</taxon>
        <taxon>Rhabditida</taxon>
        <taxon>Tylenchina</taxon>
        <taxon>Panagrolaimomorpha</taxon>
        <taxon>Strongyloidoidea</taxon>
        <taxon>Steinernematidae</taxon>
        <taxon>Steinernema</taxon>
    </lineage>
</organism>
<evidence type="ECO:0000313" key="2">
    <source>
        <dbReference type="EMBL" id="TKR76499.1"/>
    </source>
</evidence>
<proteinExistence type="predicted"/>
<keyword evidence="3" id="KW-1185">Reference proteome</keyword>
<dbReference type="EMBL" id="AZBU02000005">
    <property type="protein sequence ID" value="TKR76499.1"/>
    <property type="molecule type" value="Genomic_DNA"/>
</dbReference>